<dbReference type="InterPro" id="IPR017850">
    <property type="entry name" value="Alkaline_phosphatase_core_sf"/>
</dbReference>
<keyword evidence="1" id="KW-0378">Hydrolase</keyword>
<organism evidence="2">
    <name type="scientific">Acidobacterium capsulatum</name>
    <dbReference type="NCBI Taxonomy" id="33075"/>
    <lineage>
        <taxon>Bacteria</taxon>
        <taxon>Pseudomonadati</taxon>
        <taxon>Acidobacteriota</taxon>
        <taxon>Terriglobia</taxon>
        <taxon>Terriglobales</taxon>
        <taxon>Acidobacteriaceae</taxon>
        <taxon>Acidobacterium</taxon>
    </lineage>
</organism>
<gene>
    <name evidence="2" type="ORF">ENW50_10085</name>
</gene>
<dbReference type="Pfam" id="PF04185">
    <property type="entry name" value="Phosphoesterase"/>
    <property type="match status" value="1"/>
</dbReference>
<comment type="caution">
    <text evidence="2">The sequence shown here is derived from an EMBL/GenBank/DDBJ whole genome shotgun (WGS) entry which is preliminary data.</text>
</comment>
<dbReference type="GO" id="GO:0009395">
    <property type="term" value="P:phospholipid catabolic process"/>
    <property type="evidence" value="ECO:0007669"/>
    <property type="project" value="TreeGrafter"/>
</dbReference>
<proteinExistence type="predicted"/>
<dbReference type="EMBL" id="DTKL01000063">
    <property type="protein sequence ID" value="HGY95012.1"/>
    <property type="molecule type" value="Genomic_DNA"/>
</dbReference>
<dbReference type="Gene3D" id="3.40.720.10">
    <property type="entry name" value="Alkaline Phosphatase, subunit A"/>
    <property type="match status" value="1"/>
</dbReference>
<evidence type="ECO:0000256" key="1">
    <source>
        <dbReference type="ARBA" id="ARBA00022801"/>
    </source>
</evidence>
<dbReference type="GO" id="GO:0016788">
    <property type="term" value="F:hydrolase activity, acting on ester bonds"/>
    <property type="evidence" value="ECO:0007669"/>
    <property type="project" value="InterPro"/>
</dbReference>
<dbReference type="PANTHER" id="PTHR31956">
    <property type="entry name" value="NON-SPECIFIC PHOSPHOLIPASE C4-RELATED"/>
    <property type="match status" value="1"/>
</dbReference>
<dbReference type="AlphaFoldDB" id="A0A7V5CTW9"/>
<accession>A0A7V5CTW9</accession>
<dbReference type="PANTHER" id="PTHR31956:SF8">
    <property type="entry name" value="ACID PHOSPHATASE PHOA (AFU_ORTHOLOGUE AFUA_1G03570)"/>
    <property type="match status" value="1"/>
</dbReference>
<dbReference type="InterPro" id="IPR007312">
    <property type="entry name" value="Phosphoesterase"/>
</dbReference>
<sequence>MLENKDFSSTFGPDSQAPYLSKTLRSKGALLTQYYGTGHDSTDNYISVISGQASTPQTLDDCNTYADFHQTGAAPDGQAVGQGCVYPSSVKTLANQLAAAGLTWKGYMQDMGNDPARETATCGHPPLNAPDLTQVAEAPSPAIPLGDKYATRHDPFMYFHSIIDSPACNTNVVKLRELKTDLHSIPTTPNFSFITPNLCNDGHNSPCSDGRPGGLKSINTFLAKWVPIIMNSPAYRKDGLIVITFDEGGDGKIERSGKKVAITVDGKYCCHEQEGPNLGREYPYLVTFHQHGYIITKKTLSYGGDRTGALLLSKYIRPATVSNVPYNHYSLLKSLEQIFGIHHYLGYAGQKGLAAFGSDVYTNYP</sequence>
<reference evidence="2" key="1">
    <citation type="journal article" date="2020" name="mSystems">
        <title>Genome- and Community-Level Interaction Insights into Carbon Utilization and Element Cycling Functions of Hydrothermarchaeota in Hydrothermal Sediment.</title>
        <authorList>
            <person name="Zhou Z."/>
            <person name="Liu Y."/>
            <person name="Xu W."/>
            <person name="Pan J."/>
            <person name="Luo Z.H."/>
            <person name="Li M."/>
        </authorList>
    </citation>
    <scope>NUCLEOTIDE SEQUENCE [LARGE SCALE GENOMIC DNA]</scope>
    <source>
        <strain evidence="2">SpSt-855</strain>
    </source>
</reference>
<name>A0A7V5CTW9_9BACT</name>
<evidence type="ECO:0000313" key="2">
    <source>
        <dbReference type="EMBL" id="HGY95012.1"/>
    </source>
</evidence>
<protein>
    <submittedName>
        <fullName evidence="2">Phosphoesterase</fullName>
    </submittedName>
</protein>